<dbReference type="InterPro" id="IPR011012">
    <property type="entry name" value="Longin-like_dom_sf"/>
</dbReference>
<dbReference type="GO" id="GO:0016020">
    <property type="term" value="C:membrane"/>
    <property type="evidence" value="ECO:0007669"/>
    <property type="project" value="InterPro"/>
</dbReference>
<keyword evidence="3" id="KW-0812">Transmembrane</keyword>
<keyword evidence="4" id="KW-0653">Protein transport</keyword>
<evidence type="ECO:0000313" key="11">
    <source>
        <dbReference type="Proteomes" id="UP000294530"/>
    </source>
</evidence>
<keyword evidence="11" id="KW-1185">Reference proteome</keyword>
<evidence type="ECO:0000256" key="7">
    <source>
        <dbReference type="ARBA" id="ARBA00046280"/>
    </source>
</evidence>
<evidence type="ECO:0000256" key="1">
    <source>
        <dbReference type="ARBA" id="ARBA00008025"/>
    </source>
</evidence>
<evidence type="ECO:0000256" key="4">
    <source>
        <dbReference type="ARBA" id="ARBA00022927"/>
    </source>
</evidence>
<reference evidence="10 11" key="1">
    <citation type="journal article" date="2021" name="Genome Biol.">
        <title>AFLAP: assembly-free linkage analysis pipeline using k-mers from genome sequencing data.</title>
        <authorList>
            <person name="Fletcher K."/>
            <person name="Zhang L."/>
            <person name="Gil J."/>
            <person name="Han R."/>
            <person name="Cavanaugh K."/>
            <person name="Michelmore R."/>
        </authorList>
    </citation>
    <scope>NUCLEOTIDE SEQUENCE [LARGE SCALE GENOMIC DNA]</scope>
    <source>
        <strain evidence="10 11">SF5</strain>
    </source>
</reference>
<dbReference type="GO" id="GO:0016192">
    <property type="term" value="P:vesicle-mediated transport"/>
    <property type="evidence" value="ECO:0007669"/>
    <property type="project" value="InterPro"/>
</dbReference>
<feature type="domain" description="V-SNARE coiled-coil homology" evidence="9">
    <location>
        <begin position="125"/>
        <end position="185"/>
    </location>
</feature>
<gene>
    <name evidence="10" type="ORF">CCR75_000244</name>
</gene>
<evidence type="ECO:0000256" key="3">
    <source>
        <dbReference type="ARBA" id="ARBA00022692"/>
    </source>
</evidence>
<dbReference type="GO" id="GO:0005737">
    <property type="term" value="C:cytoplasm"/>
    <property type="evidence" value="ECO:0007669"/>
    <property type="project" value="UniProtKB-ARBA"/>
</dbReference>
<sequence length="281" mass="31735">MSIYYCVVANSYCSLAEHSNGGDKRMNEFAQKLLKKLNLAEDAVEAMEFEGKTYSYRVDNEVAYTSNGLNGSSAALFLKYINQLFDHQFGIRGKATKLKLDMNRDFAPTLKKQMETFSSDQGAEKLQVLKKDLDHVRNSVQVNINKVLERGDKIELLVDKTDQLNSQSAAFAKSSTTLRRHMWWENVKMNIAIGAIVAPITGLVAAHDTLKLSLMEVLSTTSISDKVAARLIKKFISSKEEEDNTDLMMNDEVKFQLAQVLAYLEGIKPHILHADYEHIQY</sequence>
<dbReference type="PRINTS" id="PR00219">
    <property type="entry name" value="SYNAPTOBREVN"/>
</dbReference>
<dbReference type="RefSeq" id="XP_067814391.1">
    <property type="nucleotide sequence ID" value="XM_067958352.1"/>
</dbReference>
<dbReference type="GO" id="GO:0015031">
    <property type="term" value="P:protein transport"/>
    <property type="evidence" value="ECO:0007669"/>
    <property type="project" value="UniProtKB-KW"/>
</dbReference>
<protein>
    <recommendedName>
        <fullName evidence="9">V-SNARE coiled-coil homology domain-containing protein</fullName>
    </recommendedName>
</protein>
<keyword evidence="6" id="KW-0472">Membrane</keyword>
<dbReference type="AlphaFoldDB" id="A0A976IAQ7"/>
<evidence type="ECO:0000256" key="5">
    <source>
        <dbReference type="ARBA" id="ARBA00022989"/>
    </source>
</evidence>
<dbReference type="FunFam" id="1.20.5.110:FF:000004">
    <property type="entry name" value="Vesicle-associated membrane protein 7"/>
    <property type="match status" value="1"/>
</dbReference>
<keyword evidence="5" id="KW-1133">Transmembrane helix</keyword>
<evidence type="ECO:0000256" key="8">
    <source>
        <dbReference type="PROSITE-ProRule" id="PRU00290"/>
    </source>
</evidence>
<accession>A0A976IAQ7</accession>
<dbReference type="EMBL" id="SHOA02000002">
    <property type="protein sequence ID" value="TDH64892.1"/>
    <property type="molecule type" value="Genomic_DNA"/>
</dbReference>
<dbReference type="PANTHER" id="PTHR21136">
    <property type="entry name" value="SNARE PROTEINS"/>
    <property type="match status" value="1"/>
</dbReference>
<name>A0A976IAQ7_BRELC</name>
<dbReference type="Proteomes" id="UP000294530">
    <property type="component" value="Unassembled WGS sequence"/>
</dbReference>
<evidence type="ECO:0000256" key="2">
    <source>
        <dbReference type="ARBA" id="ARBA00022448"/>
    </source>
</evidence>
<keyword evidence="2" id="KW-0813">Transport</keyword>
<dbReference type="InterPro" id="IPR042855">
    <property type="entry name" value="V_SNARE_CC"/>
</dbReference>
<dbReference type="SUPFAM" id="SSF58038">
    <property type="entry name" value="SNARE fusion complex"/>
    <property type="match status" value="1"/>
</dbReference>
<comment type="similarity">
    <text evidence="1">Belongs to the synaptobrevin family.</text>
</comment>
<dbReference type="PROSITE" id="PS50892">
    <property type="entry name" value="V_SNARE"/>
    <property type="match status" value="1"/>
</dbReference>
<dbReference type="SUPFAM" id="SSF64356">
    <property type="entry name" value="SNARE-like"/>
    <property type="match status" value="1"/>
</dbReference>
<dbReference type="KEGG" id="blac:94344023"/>
<dbReference type="Pfam" id="PF00957">
    <property type="entry name" value="Synaptobrevin"/>
    <property type="match status" value="1"/>
</dbReference>
<dbReference type="CDD" id="cd15843">
    <property type="entry name" value="R-SNARE"/>
    <property type="match status" value="1"/>
</dbReference>
<dbReference type="Gene3D" id="3.30.450.50">
    <property type="entry name" value="Longin domain"/>
    <property type="match status" value="1"/>
</dbReference>
<proteinExistence type="inferred from homology"/>
<evidence type="ECO:0000313" key="10">
    <source>
        <dbReference type="EMBL" id="TDH64892.1"/>
    </source>
</evidence>
<dbReference type="InterPro" id="IPR001388">
    <property type="entry name" value="Synaptobrevin-like"/>
</dbReference>
<keyword evidence="8" id="KW-0175">Coiled coil</keyword>
<organism evidence="10 11">
    <name type="scientific">Bremia lactucae</name>
    <name type="common">Lettuce downy mildew</name>
    <dbReference type="NCBI Taxonomy" id="4779"/>
    <lineage>
        <taxon>Eukaryota</taxon>
        <taxon>Sar</taxon>
        <taxon>Stramenopiles</taxon>
        <taxon>Oomycota</taxon>
        <taxon>Peronosporomycetes</taxon>
        <taxon>Peronosporales</taxon>
        <taxon>Peronosporaceae</taxon>
        <taxon>Bremia</taxon>
    </lineage>
</organism>
<dbReference type="Gene3D" id="1.20.5.110">
    <property type="match status" value="1"/>
</dbReference>
<dbReference type="PROSITE" id="PS00417">
    <property type="entry name" value="SYNAPTOBREVIN"/>
    <property type="match status" value="1"/>
</dbReference>
<comment type="subcellular location">
    <subcellularLocation>
        <location evidence="7">Endomembrane system</location>
        <topology evidence="7">Single-pass type IV membrane protein</topology>
    </subcellularLocation>
</comment>
<dbReference type="OrthoDB" id="248747at2759"/>
<comment type="caution">
    <text evidence="10">The sequence shown here is derived from an EMBL/GenBank/DDBJ whole genome shotgun (WGS) entry which is preliminary data.</text>
</comment>
<dbReference type="GO" id="GO:0012505">
    <property type="term" value="C:endomembrane system"/>
    <property type="evidence" value="ECO:0007669"/>
    <property type="project" value="UniProtKB-SubCell"/>
</dbReference>
<dbReference type="InterPro" id="IPR051097">
    <property type="entry name" value="Synaptobrevin-like_transport"/>
</dbReference>
<dbReference type="GeneID" id="94344023"/>
<evidence type="ECO:0000256" key="6">
    <source>
        <dbReference type="ARBA" id="ARBA00023136"/>
    </source>
</evidence>
<evidence type="ECO:0000259" key="9">
    <source>
        <dbReference type="PROSITE" id="PS50892"/>
    </source>
</evidence>
<dbReference type="PANTHER" id="PTHR21136:SF168">
    <property type="entry name" value="VESICLE-ASSOCIATED MEMBRANE PROTEIN 9"/>
    <property type="match status" value="1"/>
</dbReference>